<sequence length="638" mass="68249">MRDQENGERPQRLAHPVVFRPSRGPHPPRHAPREPEGTTAMSMTLDELRQLREKLQNNADQVPDEEIQGAVAAIREHVAQAREQAPTPELVAQLEELAEVRNVVVGERDTRVQAAAQNADRARDLIDGLDIPEPEQTDTDNVEGTDGGPGVNAVTDTATTEEAPVAEQVLEPALAASGLADAIARGIADGLRAQATAPAPAAQPVGRTGRPGVSPAAVQPGRDVATAKVYLGSHSEQGRPMTSELEVARAVHDKFRGAYQAARPGTRMPVLTVDVEYPEARVLGSSIEANFEKIREVTSPNALVAAGGLCAPLETLYDVEVIGSTARPIRDALARFAVERGGIQFRPGLSAASAVNGAGVWTVADDEAADGSGGAVKDCYIVDCPGVEDATIQAIYSCLEFSNISSRFDPETTAANVREGMIAHARLAERELYSQMAALSKLVQANDQVVGATRHILGEMDKLIAYYRDRHRLDDNVSLTWLAPQWVRDLMRADIAYQMAAGDWIEALAVADSTLSGWFSRRSIAPVWFLDGNPTAQTVNGVAIPSQVYADVAAGGTIPQFPTPFDSLLFTTGAFLFLDGGSLDLGLVRDSELNSRNRYQQFSETFEGVAFRGVEALRPVFDVCPTGSSSGTVEVACS</sequence>
<gene>
    <name evidence="2" type="ORF">GCM10009559_58840</name>
</gene>
<dbReference type="EMBL" id="BAAAHP010000187">
    <property type="protein sequence ID" value="GAA0897728.1"/>
    <property type="molecule type" value="Genomic_DNA"/>
</dbReference>
<feature type="compositionally biased region" description="Basic and acidic residues" evidence="1">
    <location>
        <begin position="1"/>
        <end position="11"/>
    </location>
</feature>
<feature type="compositionally biased region" description="Low complexity" evidence="1">
    <location>
        <begin position="195"/>
        <end position="204"/>
    </location>
</feature>
<accession>A0ABP3YLA6</accession>
<dbReference type="InterPro" id="IPR047790">
    <property type="entry name" value="MCP_Sipho"/>
</dbReference>
<dbReference type="Proteomes" id="UP001499967">
    <property type="component" value="Unassembled WGS sequence"/>
</dbReference>
<keyword evidence="3" id="KW-1185">Reference proteome</keyword>
<comment type="caution">
    <text evidence="2">The sequence shown here is derived from an EMBL/GenBank/DDBJ whole genome shotgun (WGS) entry which is preliminary data.</text>
</comment>
<feature type="compositionally biased region" description="Acidic residues" evidence="1">
    <location>
        <begin position="130"/>
        <end position="143"/>
    </location>
</feature>
<reference evidence="3" key="1">
    <citation type="journal article" date="2019" name="Int. J. Syst. Evol. Microbiol.">
        <title>The Global Catalogue of Microorganisms (GCM) 10K type strain sequencing project: providing services to taxonomists for standard genome sequencing and annotation.</title>
        <authorList>
            <consortium name="The Broad Institute Genomics Platform"/>
            <consortium name="The Broad Institute Genome Sequencing Center for Infectious Disease"/>
            <person name="Wu L."/>
            <person name="Ma J."/>
        </authorList>
    </citation>
    <scope>NUCLEOTIDE SEQUENCE [LARGE SCALE GENOMIC DNA]</scope>
    <source>
        <strain evidence="3">JCM 11117</strain>
    </source>
</reference>
<dbReference type="NCBIfam" id="NF033847">
    <property type="entry name" value="MCP_Sipho"/>
    <property type="match status" value="1"/>
</dbReference>
<feature type="region of interest" description="Disordered" evidence="1">
    <location>
        <begin position="1"/>
        <end position="40"/>
    </location>
</feature>
<name>A0ABP3YLA6_9PSEU</name>
<feature type="region of interest" description="Disordered" evidence="1">
    <location>
        <begin position="127"/>
        <end position="155"/>
    </location>
</feature>
<organism evidence="2 3">
    <name type="scientific">Pseudonocardia zijingensis</name>
    <dbReference type="NCBI Taxonomy" id="153376"/>
    <lineage>
        <taxon>Bacteria</taxon>
        <taxon>Bacillati</taxon>
        <taxon>Actinomycetota</taxon>
        <taxon>Actinomycetes</taxon>
        <taxon>Pseudonocardiales</taxon>
        <taxon>Pseudonocardiaceae</taxon>
        <taxon>Pseudonocardia</taxon>
    </lineage>
</organism>
<evidence type="ECO:0008006" key="4">
    <source>
        <dbReference type="Google" id="ProtNLM"/>
    </source>
</evidence>
<proteinExistence type="predicted"/>
<evidence type="ECO:0000256" key="1">
    <source>
        <dbReference type="SAM" id="MobiDB-lite"/>
    </source>
</evidence>
<protein>
    <recommendedName>
        <fullName evidence="4">HK97 family phage major capsid protein</fullName>
    </recommendedName>
</protein>
<evidence type="ECO:0000313" key="3">
    <source>
        <dbReference type="Proteomes" id="UP001499967"/>
    </source>
</evidence>
<evidence type="ECO:0000313" key="2">
    <source>
        <dbReference type="EMBL" id="GAA0897728.1"/>
    </source>
</evidence>
<feature type="region of interest" description="Disordered" evidence="1">
    <location>
        <begin position="195"/>
        <end position="220"/>
    </location>
</feature>